<dbReference type="Pfam" id="PF03372">
    <property type="entry name" value="Exo_endo_phos"/>
    <property type="match status" value="1"/>
</dbReference>
<dbReference type="PANTHER" id="PTHR42834:SF1">
    <property type="entry name" value="ENDONUCLEASE_EXONUCLEASE_PHOSPHATASE FAMILY PROTEIN (AFU_ORTHOLOGUE AFUA_3G09210)"/>
    <property type="match status" value="1"/>
</dbReference>
<gene>
    <name evidence="3" type="ORF">C7212DRAFT_361832</name>
</gene>
<feature type="signal peptide" evidence="1">
    <location>
        <begin position="1"/>
        <end position="19"/>
    </location>
</feature>
<dbReference type="EMBL" id="PYWC01000011">
    <property type="protein sequence ID" value="PWW79014.1"/>
    <property type="molecule type" value="Genomic_DNA"/>
</dbReference>
<keyword evidence="4" id="KW-1185">Reference proteome</keyword>
<reference evidence="3 4" key="1">
    <citation type="submission" date="2018-03" db="EMBL/GenBank/DDBJ databases">
        <title>Genomes of Pezizomycetes fungi and the evolution of truffles.</title>
        <authorList>
            <person name="Murat C."/>
            <person name="Payen T."/>
            <person name="Noel B."/>
            <person name="Kuo A."/>
            <person name="Martin F.M."/>
        </authorList>
    </citation>
    <scope>NUCLEOTIDE SEQUENCE [LARGE SCALE GENOMIC DNA]</scope>
    <source>
        <strain evidence="3">091103-1</strain>
    </source>
</reference>
<dbReference type="OrthoDB" id="47488at2759"/>
<dbReference type="InterPro" id="IPR036691">
    <property type="entry name" value="Endo/exonu/phosph_ase_sf"/>
</dbReference>
<accession>A0A317SXK3</accession>
<keyword evidence="1" id="KW-0732">Signal</keyword>
<proteinExistence type="predicted"/>
<evidence type="ECO:0000313" key="4">
    <source>
        <dbReference type="Proteomes" id="UP000246991"/>
    </source>
</evidence>
<dbReference type="AlphaFoldDB" id="A0A317SXK3"/>
<dbReference type="Proteomes" id="UP000246991">
    <property type="component" value="Unassembled WGS sequence"/>
</dbReference>
<name>A0A317SXK3_9PEZI</name>
<dbReference type="PANTHER" id="PTHR42834">
    <property type="entry name" value="ENDONUCLEASE/EXONUCLEASE/PHOSPHATASE FAMILY PROTEIN (AFU_ORTHOLOGUE AFUA_3G09210)"/>
    <property type="match status" value="1"/>
</dbReference>
<evidence type="ECO:0000259" key="2">
    <source>
        <dbReference type="Pfam" id="PF03372"/>
    </source>
</evidence>
<evidence type="ECO:0000256" key="1">
    <source>
        <dbReference type="SAM" id="SignalP"/>
    </source>
</evidence>
<dbReference type="InterPro" id="IPR005135">
    <property type="entry name" value="Endo/exonuclease/phosphatase"/>
</dbReference>
<dbReference type="SUPFAM" id="SSF56219">
    <property type="entry name" value="DNase I-like"/>
    <property type="match status" value="1"/>
</dbReference>
<feature type="domain" description="Endonuclease/exonuclease/phosphatase" evidence="2">
    <location>
        <begin position="310"/>
        <end position="599"/>
    </location>
</feature>
<dbReference type="GO" id="GO:0003824">
    <property type="term" value="F:catalytic activity"/>
    <property type="evidence" value="ECO:0007669"/>
    <property type="project" value="InterPro"/>
</dbReference>
<feature type="chain" id="PRO_5016430717" evidence="1">
    <location>
        <begin position="20"/>
        <end position="629"/>
    </location>
</feature>
<comment type="caution">
    <text evidence="3">The sequence shown here is derived from an EMBL/GenBank/DDBJ whole genome shotgun (WGS) entry which is preliminary data.</text>
</comment>
<dbReference type="STRING" id="42249.A0A317SXK3"/>
<dbReference type="Gene3D" id="3.60.10.10">
    <property type="entry name" value="Endonuclease/exonuclease/phosphatase"/>
    <property type="match status" value="1"/>
</dbReference>
<organism evidence="3 4">
    <name type="scientific">Tuber magnatum</name>
    <name type="common">white Piedmont truffle</name>
    <dbReference type="NCBI Taxonomy" id="42249"/>
    <lineage>
        <taxon>Eukaryota</taxon>
        <taxon>Fungi</taxon>
        <taxon>Dikarya</taxon>
        <taxon>Ascomycota</taxon>
        <taxon>Pezizomycotina</taxon>
        <taxon>Pezizomycetes</taxon>
        <taxon>Pezizales</taxon>
        <taxon>Tuberaceae</taxon>
        <taxon>Tuber</taxon>
    </lineage>
</organism>
<protein>
    <submittedName>
        <fullName evidence="3">DNase I-like protein</fullName>
    </submittedName>
</protein>
<sequence>MKFSLFSLGLPGLFSLVASLTISEINGPAHRSPYEDGDVTNVTGLVTAIGPSGFFLRDTTPDRLIQVSNSVYVFTSSSTTIRGNITVGDIIIIDGRILEYRSSRTYLFLTEISAPKNLRKVSSGNKVEPVVLGKERSPPTYRYSAIDEGAGGVFAVPNNQSLYSVVNATLEQDKYGLDFWGSLSGELVKVPGPVALSKPSSFGDVWVHGEWRVTGKNSRGGLTIVPGSSGADANPEAIRIGSPLDGTKNEATRLGDKLEEITGVVTYAFGFYTVLPLTALKVRSNAEPSIPPPTLVKSSSTCSGLTFGCYNVENLALSSAHLPQVADHIVTYLGTPDFVFLQEVQDDDGPNNSGNVSSNQTLAALSAAIRERSGVSYGFAVIDPVDGRDGGQPGGNIRVAYLYNPEFFTLRNPNLGSSTDATEVLPGPELKFNPGRIDPANVAWTNSRKPLAAVFDTKDGDKVFVINVHFTSKGGSSSIQGDARPPVNGGVAERQAQAESVASFVSKILAEDGAAKIIIAGDFNEFTYVSPMRAFDGIAYDLDIVTSIPVEERYTYLFDMNSQQLDHMLVSYEITQRDPEYEHVHVNTWNTLEGEVSDHDPSIAKLNVFASIHEVMRGSSHPGALELGP</sequence>
<evidence type="ECO:0000313" key="3">
    <source>
        <dbReference type="EMBL" id="PWW79014.1"/>
    </source>
</evidence>